<dbReference type="EMBL" id="BQKI01000001">
    <property type="protein sequence ID" value="GJM87125.1"/>
    <property type="molecule type" value="Genomic_DNA"/>
</dbReference>
<feature type="chain" id="PRO_5043416718" description="Strictosidine synthase conserved region domain-containing protein" evidence="1">
    <location>
        <begin position="32"/>
        <end position="244"/>
    </location>
</feature>
<dbReference type="GO" id="GO:0012505">
    <property type="term" value="C:endomembrane system"/>
    <property type="evidence" value="ECO:0007669"/>
    <property type="project" value="TreeGrafter"/>
</dbReference>
<evidence type="ECO:0000313" key="2">
    <source>
        <dbReference type="EMBL" id="GJM87125.1"/>
    </source>
</evidence>
<accession>A0AAV5BN57</accession>
<keyword evidence="3" id="KW-1185">Reference proteome</keyword>
<protein>
    <recommendedName>
        <fullName evidence="4">Strictosidine synthase conserved region domain-containing protein</fullName>
    </recommendedName>
</protein>
<dbReference type="InterPro" id="IPR011042">
    <property type="entry name" value="6-blade_b-propeller_TolB-like"/>
</dbReference>
<dbReference type="GO" id="GO:0016787">
    <property type="term" value="F:hydrolase activity"/>
    <property type="evidence" value="ECO:0007669"/>
    <property type="project" value="TreeGrafter"/>
</dbReference>
<dbReference type="PANTHER" id="PTHR10426:SF95">
    <property type="entry name" value="OS06G0623700 PROTEIN"/>
    <property type="match status" value="1"/>
</dbReference>
<dbReference type="AlphaFoldDB" id="A0AAV5BN57"/>
<proteinExistence type="predicted"/>
<evidence type="ECO:0000256" key="1">
    <source>
        <dbReference type="SAM" id="SignalP"/>
    </source>
</evidence>
<evidence type="ECO:0008006" key="4">
    <source>
        <dbReference type="Google" id="ProtNLM"/>
    </source>
</evidence>
<reference evidence="2" key="2">
    <citation type="submission" date="2021-12" db="EMBL/GenBank/DDBJ databases">
        <title>Resequencing data analysis of finger millet.</title>
        <authorList>
            <person name="Hatakeyama M."/>
            <person name="Aluri S."/>
            <person name="Balachadran M.T."/>
            <person name="Sivarajan S.R."/>
            <person name="Poveda L."/>
            <person name="Shimizu-Inatsugi R."/>
            <person name="Schlapbach R."/>
            <person name="Sreeman S.M."/>
            <person name="Shimizu K.K."/>
        </authorList>
    </citation>
    <scope>NUCLEOTIDE SEQUENCE</scope>
</reference>
<dbReference type="Gene3D" id="2.120.10.30">
    <property type="entry name" value="TolB, C-terminal domain"/>
    <property type="match status" value="1"/>
</dbReference>
<name>A0AAV5BN57_ELECO</name>
<organism evidence="2 3">
    <name type="scientific">Eleusine coracana subsp. coracana</name>
    <dbReference type="NCBI Taxonomy" id="191504"/>
    <lineage>
        <taxon>Eukaryota</taxon>
        <taxon>Viridiplantae</taxon>
        <taxon>Streptophyta</taxon>
        <taxon>Embryophyta</taxon>
        <taxon>Tracheophyta</taxon>
        <taxon>Spermatophyta</taxon>
        <taxon>Magnoliopsida</taxon>
        <taxon>Liliopsida</taxon>
        <taxon>Poales</taxon>
        <taxon>Poaceae</taxon>
        <taxon>PACMAD clade</taxon>
        <taxon>Chloridoideae</taxon>
        <taxon>Cynodonteae</taxon>
        <taxon>Eleusininae</taxon>
        <taxon>Eleusine</taxon>
    </lineage>
</organism>
<sequence>MAIGAGKNKQLPLALTLSCLAALLLLQPCAARPVSETGTIIDGSRSQHLNLNGSLLRGPESVAFDGNGDGPYSGVSDGRVLKWNGDGDARGWSTYAYGPGYDPKACTPSRLRPAELTEGKCGRPLGLKFHYKSGNLYIADAYKGLMRVGPGGGQATVLVNKADDGAPLRFTNGVDVHQVTGEVFFTDSSMNYQRSQHERVTATKDSTGPHEVRPADKQCYRAVEGLDKLAFLFYINLEINHKHD</sequence>
<evidence type="ECO:0000313" key="3">
    <source>
        <dbReference type="Proteomes" id="UP001054889"/>
    </source>
</evidence>
<dbReference type="PANTHER" id="PTHR10426">
    <property type="entry name" value="STRICTOSIDINE SYNTHASE-RELATED"/>
    <property type="match status" value="1"/>
</dbReference>
<dbReference type="SUPFAM" id="SSF63829">
    <property type="entry name" value="Calcium-dependent phosphotriesterase"/>
    <property type="match status" value="1"/>
</dbReference>
<comment type="caution">
    <text evidence="2">The sequence shown here is derived from an EMBL/GenBank/DDBJ whole genome shotgun (WGS) entry which is preliminary data.</text>
</comment>
<reference evidence="2" key="1">
    <citation type="journal article" date="2018" name="DNA Res.">
        <title>Multiple hybrid de novo genome assembly of finger millet, an orphan allotetraploid crop.</title>
        <authorList>
            <person name="Hatakeyama M."/>
            <person name="Aluri S."/>
            <person name="Balachadran M.T."/>
            <person name="Sivarajan S.R."/>
            <person name="Patrignani A."/>
            <person name="Gruter S."/>
            <person name="Poveda L."/>
            <person name="Shimizu-Inatsugi R."/>
            <person name="Baeten J."/>
            <person name="Francoijs K.J."/>
            <person name="Nataraja K.N."/>
            <person name="Reddy Y.A.N."/>
            <person name="Phadnis S."/>
            <person name="Ravikumar R.L."/>
            <person name="Schlapbach R."/>
            <person name="Sreeman S.M."/>
            <person name="Shimizu K.K."/>
        </authorList>
    </citation>
    <scope>NUCLEOTIDE SEQUENCE</scope>
</reference>
<gene>
    <name evidence="2" type="primary">ga03049</name>
    <name evidence="2" type="ORF">PR202_ga03049</name>
</gene>
<feature type="signal peptide" evidence="1">
    <location>
        <begin position="1"/>
        <end position="31"/>
    </location>
</feature>
<dbReference type="Proteomes" id="UP001054889">
    <property type="component" value="Unassembled WGS sequence"/>
</dbReference>
<keyword evidence="1" id="KW-0732">Signal</keyword>